<evidence type="ECO:0000313" key="3">
    <source>
        <dbReference type="Proteomes" id="UP000069940"/>
    </source>
</evidence>
<dbReference type="InterPro" id="IPR026983">
    <property type="entry name" value="DHC"/>
</dbReference>
<accession>A0ABM1ZW56</accession>
<keyword evidence="3" id="KW-1185">Reference proteome</keyword>
<reference evidence="2" key="2">
    <citation type="submission" date="2025-05" db="UniProtKB">
        <authorList>
            <consortium name="EnsemblMetazoa"/>
        </authorList>
    </citation>
    <scope>IDENTIFICATION</scope>
    <source>
        <strain evidence="2">Foshan</strain>
    </source>
</reference>
<dbReference type="Gene3D" id="1.10.472.130">
    <property type="match status" value="1"/>
</dbReference>
<evidence type="ECO:0000259" key="1">
    <source>
        <dbReference type="Pfam" id="PF17852"/>
    </source>
</evidence>
<dbReference type="InterPro" id="IPR027417">
    <property type="entry name" value="P-loop_NTPase"/>
</dbReference>
<dbReference type="GeneID" id="115261989"/>
<dbReference type="PANTHER" id="PTHR45703">
    <property type="entry name" value="DYNEIN HEAVY CHAIN"/>
    <property type="match status" value="1"/>
</dbReference>
<dbReference type="InterPro" id="IPR041466">
    <property type="entry name" value="Dynein_AAA5_ext"/>
</dbReference>
<dbReference type="EnsemblMetazoa" id="AALFPA23_022217.R32916">
    <property type="protein sequence ID" value="AALFPA23_022217.P32916"/>
    <property type="gene ID" value="AALFPA23_022217"/>
</dbReference>
<name>A0ABM1ZW56_AEDAL</name>
<protein>
    <recommendedName>
        <fullName evidence="1">Dynein heavy chain AAA 5 extension domain-containing protein</fullName>
    </recommendedName>
</protein>
<dbReference type="PANTHER" id="PTHR45703:SF36">
    <property type="entry name" value="DYNEIN HEAVY CHAIN, CYTOPLASMIC"/>
    <property type="match status" value="1"/>
</dbReference>
<organism evidence="2 3">
    <name type="scientific">Aedes albopictus</name>
    <name type="common">Asian tiger mosquito</name>
    <name type="synonym">Stegomyia albopicta</name>
    <dbReference type="NCBI Taxonomy" id="7160"/>
    <lineage>
        <taxon>Eukaryota</taxon>
        <taxon>Metazoa</taxon>
        <taxon>Ecdysozoa</taxon>
        <taxon>Arthropoda</taxon>
        <taxon>Hexapoda</taxon>
        <taxon>Insecta</taxon>
        <taxon>Pterygota</taxon>
        <taxon>Neoptera</taxon>
        <taxon>Endopterygota</taxon>
        <taxon>Diptera</taxon>
        <taxon>Nematocera</taxon>
        <taxon>Culicoidea</taxon>
        <taxon>Culicidae</taxon>
        <taxon>Culicinae</taxon>
        <taxon>Aedini</taxon>
        <taxon>Aedes</taxon>
        <taxon>Stegomyia</taxon>
    </lineage>
</organism>
<dbReference type="SUPFAM" id="SSF52540">
    <property type="entry name" value="P-loop containing nucleoside triphosphate hydrolases"/>
    <property type="match status" value="1"/>
</dbReference>
<reference evidence="3" key="1">
    <citation type="journal article" date="2015" name="Proc. Natl. Acad. Sci. U.S.A.">
        <title>Genome sequence of the Asian Tiger mosquito, Aedes albopictus, reveals insights into its biology, genetics, and evolution.</title>
        <authorList>
            <person name="Chen X.G."/>
            <person name="Jiang X."/>
            <person name="Gu J."/>
            <person name="Xu M."/>
            <person name="Wu Y."/>
            <person name="Deng Y."/>
            <person name="Zhang C."/>
            <person name="Bonizzoni M."/>
            <person name="Dermauw W."/>
            <person name="Vontas J."/>
            <person name="Armbruster P."/>
            <person name="Huang X."/>
            <person name="Yang Y."/>
            <person name="Zhang H."/>
            <person name="He W."/>
            <person name="Peng H."/>
            <person name="Liu Y."/>
            <person name="Wu K."/>
            <person name="Chen J."/>
            <person name="Lirakis M."/>
            <person name="Topalis P."/>
            <person name="Van Leeuwen T."/>
            <person name="Hall A.B."/>
            <person name="Jiang X."/>
            <person name="Thorpe C."/>
            <person name="Mueller R.L."/>
            <person name="Sun C."/>
            <person name="Waterhouse R.M."/>
            <person name="Yan G."/>
            <person name="Tu Z.J."/>
            <person name="Fang X."/>
            <person name="James A.A."/>
        </authorList>
    </citation>
    <scope>NUCLEOTIDE SEQUENCE [LARGE SCALE GENOMIC DNA]</scope>
    <source>
        <strain evidence="3">Foshan</strain>
    </source>
</reference>
<proteinExistence type="predicted"/>
<sequence>MHSTYAEKKVKEVLAAFENHTNLIITGAECCGKSSLISVVMQILSDQGVYFKQYNLNPMSLAAIQDVNSWNDNSLSEVLKAILQSKKHKRKCIIFDGPLNDIWLDTILVNRDCVKSASLNVSSEENVVKLIIETVDLQCATPAYIDRFSIINVKSQNVTGKHIMSTWLERKTWPTFYIKDELQILTDKSLDMFLNFIHQECSIAVEYTDVTVLHTFCALFENIFFKWDKQIYEKEDIISEAIRKLFIFCCIWSIGGLMNETERLKYDIFVREFVSDSASSFPLKGNIFQYCVTFIDGVSIWELWSVNSVDYSR</sequence>
<dbReference type="Pfam" id="PF17852">
    <property type="entry name" value="Dynein_AAA_lid"/>
    <property type="match status" value="1"/>
</dbReference>
<feature type="domain" description="Dynein heavy chain AAA 5 extension" evidence="1">
    <location>
        <begin position="183"/>
        <end position="305"/>
    </location>
</feature>
<dbReference type="Gene3D" id="3.40.50.300">
    <property type="entry name" value="P-loop containing nucleotide triphosphate hydrolases"/>
    <property type="match status" value="1"/>
</dbReference>
<dbReference type="Proteomes" id="UP000069940">
    <property type="component" value="Unassembled WGS sequence"/>
</dbReference>
<dbReference type="RefSeq" id="XP_062704988.1">
    <property type="nucleotide sequence ID" value="XM_062849004.1"/>
</dbReference>
<evidence type="ECO:0000313" key="2">
    <source>
        <dbReference type="EnsemblMetazoa" id="AALFPA23_022217.P32916"/>
    </source>
</evidence>